<name>K5W3F5_PHACS</name>
<dbReference type="OrthoDB" id="3063716at2759"/>
<reference evidence="2 3" key="1">
    <citation type="journal article" date="2012" name="BMC Genomics">
        <title>Comparative genomics of the white-rot fungi, Phanerochaete carnosa and P. chrysosporium, to elucidate the genetic basis of the distinct wood types they colonize.</title>
        <authorList>
            <person name="Suzuki H."/>
            <person name="MacDonald J."/>
            <person name="Syed K."/>
            <person name="Salamov A."/>
            <person name="Hori C."/>
            <person name="Aerts A."/>
            <person name="Henrissat B."/>
            <person name="Wiebenga A."/>
            <person name="vanKuyk P.A."/>
            <person name="Barry K."/>
            <person name="Lindquist E."/>
            <person name="LaButti K."/>
            <person name="Lapidus A."/>
            <person name="Lucas S."/>
            <person name="Coutinho P."/>
            <person name="Gong Y."/>
            <person name="Samejima M."/>
            <person name="Mahadevan R."/>
            <person name="Abou-Zaid M."/>
            <person name="de Vries R.P."/>
            <person name="Igarashi K."/>
            <person name="Yadav J.S."/>
            <person name="Grigoriev I.V."/>
            <person name="Master E.R."/>
        </authorList>
    </citation>
    <scope>NUCLEOTIDE SEQUENCE [LARGE SCALE GENOMIC DNA]</scope>
    <source>
        <strain evidence="2 3">HHB-10118-sp</strain>
    </source>
</reference>
<dbReference type="InParanoid" id="K5W3F5"/>
<accession>K5W3F5</accession>
<dbReference type="RefSeq" id="XP_007393703.1">
    <property type="nucleotide sequence ID" value="XM_007393641.1"/>
</dbReference>
<dbReference type="HOGENOM" id="CLU_088642_0_0_1"/>
<dbReference type="Proteomes" id="UP000008370">
    <property type="component" value="Unassembled WGS sequence"/>
</dbReference>
<keyword evidence="3" id="KW-1185">Reference proteome</keyword>
<dbReference type="EMBL" id="JH930470">
    <property type="protein sequence ID" value="EKM58388.1"/>
    <property type="molecule type" value="Genomic_DNA"/>
</dbReference>
<evidence type="ECO:0000313" key="2">
    <source>
        <dbReference type="EMBL" id="EKM58388.1"/>
    </source>
</evidence>
<proteinExistence type="predicted"/>
<protein>
    <submittedName>
        <fullName evidence="2">Uncharacterized protein</fullName>
    </submittedName>
</protein>
<sequence>MGRFQLPRSARKYYCVMGFLPRFANPHFVEQFTQLVSRADLEAEHDVPHEVEDGDQAVVKTLENILKRSLGEFQVCRAEPERGDARHKKRQRKNKTRDDEKTEPATRQQMYDEQVEVVEFRLLSKATKAVSLKPKPAPQIVTMEPSWEEDEPKAALRAERARAAAVDVSWIMEESRKVSYLPANANKKHIIITAEQLTPIAEMAVFEVLKPTPQASALLTVPLNVPAKERPSPHDFLPEKICCPVISATVLQVDRPQRKHKPRHKKKIIKLRPPPSFWRPLREWGGKSLGYAMGYEGSRPVPTGSVRQRRYRRDTMKRGVLVA</sequence>
<organism evidence="2 3">
    <name type="scientific">Phanerochaete carnosa (strain HHB-10118-sp)</name>
    <name type="common">White-rot fungus</name>
    <name type="synonym">Peniophora carnosa</name>
    <dbReference type="NCBI Taxonomy" id="650164"/>
    <lineage>
        <taxon>Eukaryota</taxon>
        <taxon>Fungi</taxon>
        <taxon>Dikarya</taxon>
        <taxon>Basidiomycota</taxon>
        <taxon>Agaricomycotina</taxon>
        <taxon>Agaricomycetes</taxon>
        <taxon>Polyporales</taxon>
        <taxon>Phanerochaetaceae</taxon>
        <taxon>Phanerochaete</taxon>
    </lineage>
</organism>
<gene>
    <name evidence="2" type="ORF">PHACADRAFT_193507</name>
</gene>
<evidence type="ECO:0000313" key="3">
    <source>
        <dbReference type="Proteomes" id="UP000008370"/>
    </source>
</evidence>
<feature type="region of interest" description="Disordered" evidence="1">
    <location>
        <begin position="79"/>
        <end position="108"/>
    </location>
</feature>
<feature type="compositionally biased region" description="Basic residues" evidence="1">
    <location>
        <begin position="85"/>
        <end position="95"/>
    </location>
</feature>
<evidence type="ECO:0000256" key="1">
    <source>
        <dbReference type="SAM" id="MobiDB-lite"/>
    </source>
</evidence>
<dbReference type="AlphaFoldDB" id="K5W3F5"/>
<dbReference type="GeneID" id="18910911"/>
<dbReference type="KEGG" id="pco:PHACADRAFT_193507"/>